<evidence type="ECO:0000256" key="1">
    <source>
        <dbReference type="SAM" id="MobiDB-lite"/>
    </source>
</evidence>
<feature type="region of interest" description="Disordered" evidence="1">
    <location>
        <begin position="227"/>
        <end position="250"/>
    </location>
</feature>
<protein>
    <submittedName>
        <fullName evidence="2">(salmon louse) hypothetical protein</fullName>
    </submittedName>
</protein>
<comment type="caution">
    <text evidence="2">The sequence shown here is derived from an EMBL/GenBank/DDBJ whole genome shotgun (WGS) entry which is preliminary data.</text>
</comment>
<accession>A0A817FG77</accession>
<organism evidence="2 3">
    <name type="scientific">Lepeophtheirus salmonis</name>
    <name type="common">Salmon louse</name>
    <name type="synonym">Caligus salmonis</name>
    <dbReference type="NCBI Taxonomy" id="72036"/>
    <lineage>
        <taxon>Eukaryota</taxon>
        <taxon>Metazoa</taxon>
        <taxon>Ecdysozoa</taxon>
        <taxon>Arthropoda</taxon>
        <taxon>Crustacea</taxon>
        <taxon>Multicrustacea</taxon>
        <taxon>Hexanauplia</taxon>
        <taxon>Copepoda</taxon>
        <taxon>Siphonostomatoida</taxon>
        <taxon>Caligidae</taxon>
        <taxon>Lepeophtheirus</taxon>
    </lineage>
</organism>
<name>A0A817FG77_LEPSM</name>
<dbReference type="AlphaFoldDB" id="A0A817FG77"/>
<keyword evidence="3" id="KW-1185">Reference proteome</keyword>
<gene>
    <name evidence="2" type="ORF">LSAA_296</name>
</gene>
<dbReference type="Proteomes" id="UP000675881">
    <property type="component" value="Unassembled WGS sequence"/>
</dbReference>
<evidence type="ECO:0000313" key="2">
    <source>
        <dbReference type="EMBL" id="CAF2746208.1"/>
    </source>
</evidence>
<reference evidence="2" key="1">
    <citation type="submission" date="2021-02" db="EMBL/GenBank/DDBJ databases">
        <authorList>
            <person name="Bekaert M."/>
        </authorList>
    </citation>
    <scope>NUCLEOTIDE SEQUENCE</scope>
    <source>
        <strain evidence="2">IoA-00</strain>
    </source>
</reference>
<proteinExistence type="predicted"/>
<sequence>MREDQYEAEKLFLPSTPRKTEIRCDTIQFFRKKNPSSNNINVYLAQQSPLNLDMIREIHRTANYVRLSYKYDVNSPGLDCEQIKLLSDLTPMNNWNKSEIARMVSLIDKGIQVIQINRRLAVSESSNINLREQPSGTVINLISSLANTLEVALRITHPKDLHSRRRIIRALSNTCDIVNEAITDDVMADFPGEDDGDDTVHEISDTHPSVQSPTLTLNSPELVILPDIPSAPDSGDVQLEPAAPSDVPPSNVRPSIALNYRIAPAKKALTPFNSSSDASTQVSPLDLFGESPLDTPPTLLSVCTQTDVISPTPSISSQSFFPGISTCEGTSIDFVNVCTYYSNLSLTALVTLEWLNNMIQHRVPRRALPSCTVNLLCLLIPQLMDTSIKGLTPCQKRTHHSARADISLHAQSPSAQGQPIPTGIIGEVNPVDPLDIARVTQSPAAGLPSSSRSHLIPRCCRMQEESTGCLLRHTGLGQGFLFGLSHDTPTSFFFTPKSRMVALVLWSLSSGISILQQASNLLTA</sequence>
<dbReference type="EMBL" id="CAJNVT010000127">
    <property type="protein sequence ID" value="CAF2746208.1"/>
    <property type="molecule type" value="Genomic_DNA"/>
</dbReference>
<evidence type="ECO:0000313" key="3">
    <source>
        <dbReference type="Proteomes" id="UP000675881"/>
    </source>
</evidence>